<feature type="region of interest" description="Disordered" evidence="1">
    <location>
        <begin position="1"/>
        <end position="33"/>
    </location>
</feature>
<comment type="caution">
    <text evidence="2">The sequence shown here is derived from an EMBL/GenBank/DDBJ whole genome shotgun (WGS) entry which is preliminary data.</text>
</comment>
<dbReference type="PANTHER" id="PTHR47864:SF2">
    <property type="entry name" value="MYB_SANT-LIKE DNA-BINDING DOMAIN PROTEIN"/>
    <property type="match status" value="1"/>
</dbReference>
<sequence>MKTSRMKKTVKKRSRGFHGQLYPDAMNSHPNQRHYQTDTFADYDDLRIIVGNATASGRYSIGLGDDTDARTFEVEEPSGDVLEDLTYDYDAEALYKETSINEKSISTSNSWKL</sequence>
<dbReference type="InterPro" id="IPR055314">
    <property type="entry name" value="At2g29880-like"/>
</dbReference>
<protein>
    <submittedName>
        <fullName evidence="2">Uncharacterized protein</fullName>
    </submittedName>
</protein>
<evidence type="ECO:0000313" key="3">
    <source>
        <dbReference type="Proteomes" id="UP001420932"/>
    </source>
</evidence>
<dbReference type="PANTHER" id="PTHR47864">
    <property type="entry name" value="TRANSMEMBRANE PROTEIN"/>
    <property type="match status" value="1"/>
</dbReference>
<gene>
    <name evidence="2" type="ORF">Syun_000941</name>
</gene>
<keyword evidence="3" id="KW-1185">Reference proteome</keyword>
<dbReference type="AlphaFoldDB" id="A0AAP0LD08"/>
<evidence type="ECO:0000256" key="1">
    <source>
        <dbReference type="SAM" id="MobiDB-lite"/>
    </source>
</evidence>
<organism evidence="2 3">
    <name type="scientific">Stephania yunnanensis</name>
    <dbReference type="NCBI Taxonomy" id="152371"/>
    <lineage>
        <taxon>Eukaryota</taxon>
        <taxon>Viridiplantae</taxon>
        <taxon>Streptophyta</taxon>
        <taxon>Embryophyta</taxon>
        <taxon>Tracheophyta</taxon>
        <taxon>Spermatophyta</taxon>
        <taxon>Magnoliopsida</taxon>
        <taxon>Ranunculales</taxon>
        <taxon>Menispermaceae</taxon>
        <taxon>Menispermoideae</taxon>
        <taxon>Cissampelideae</taxon>
        <taxon>Stephania</taxon>
    </lineage>
</organism>
<dbReference type="EMBL" id="JBBNAF010000001">
    <property type="protein sequence ID" value="KAK9168801.1"/>
    <property type="molecule type" value="Genomic_DNA"/>
</dbReference>
<dbReference type="Proteomes" id="UP001420932">
    <property type="component" value="Unassembled WGS sequence"/>
</dbReference>
<proteinExistence type="predicted"/>
<reference evidence="2 3" key="1">
    <citation type="submission" date="2024-01" db="EMBL/GenBank/DDBJ databases">
        <title>Genome assemblies of Stephania.</title>
        <authorList>
            <person name="Yang L."/>
        </authorList>
    </citation>
    <scope>NUCLEOTIDE SEQUENCE [LARGE SCALE GENOMIC DNA]</scope>
    <source>
        <strain evidence="2">YNDBR</strain>
        <tissue evidence="2">Leaf</tissue>
    </source>
</reference>
<evidence type="ECO:0000313" key="2">
    <source>
        <dbReference type="EMBL" id="KAK9168801.1"/>
    </source>
</evidence>
<name>A0AAP0LD08_9MAGN</name>
<accession>A0AAP0LD08</accession>
<feature type="compositionally biased region" description="Basic residues" evidence="1">
    <location>
        <begin position="1"/>
        <end position="16"/>
    </location>
</feature>